<evidence type="ECO:0000313" key="5">
    <source>
        <dbReference type="Proteomes" id="UP000562984"/>
    </source>
</evidence>
<keyword evidence="5" id="KW-1185">Reference proteome</keyword>
<name>A0A849A765_9ACTN</name>
<accession>A0A849A765</accession>
<evidence type="ECO:0000256" key="2">
    <source>
        <dbReference type="SAM" id="MobiDB-lite"/>
    </source>
</evidence>
<dbReference type="Proteomes" id="UP000562984">
    <property type="component" value="Unassembled WGS sequence"/>
</dbReference>
<dbReference type="InterPro" id="IPR000639">
    <property type="entry name" value="Epox_hydrolase-like"/>
</dbReference>
<dbReference type="PANTHER" id="PTHR43329">
    <property type="entry name" value="EPOXIDE HYDROLASE"/>
    <property type="match status" value="1"/>
</dbReference>
<proteinExistence type="predicted"/>
<protein>
    <submittedName>
        <fullName evidence="4">Alpha/beta hydrolase</fullName>
    </submittedName>
</protein>
<sequence length="317" mass="33825">MLAAGQGGAAPDSGDAGGFDVRHEGPWRHHTVSANGISFHVAEAGSGPLVLLLHGFGQYWYSWRHQLPALADAGFRAVAVDLRGHGGTDAPPRGYDAFTLTEDTSGLIGALGERSAVLVGHGFGGLTALNTALLEPERVRAVVALAAPNPAALATPGSSLRVDRHGRMLLAAALPTFLPMRLRRHHGVLLERIVRKHAGTAWKRTDDFADAVGKLRRAIELPGAARASSEQLRWLARSPWRADGHRHRDALSRLQISAPVTQVGGQHDAFVPVERFVGTERHCAGDYRRVVIGDIGHYAAEEAPDQVNELIVTASSG</sequence>
<dbReference type="Pfam" id="PF00561">
    <property type="entry name" value="Abhydrolase_1"/>
    <property type="match status" value="1"/>
</dbReference>
<dbReference type="PRINTS" id="PR00412">
    <property type="entry name" value="EPOXHYDRLASE"/>
</dbReference>
<feature type="region of interest" description="Disordered" evidence="2">
    <location>
        <begin position="1"/>
        <end position="25"/>
    </location>
</feature>
<keyword evidence="1 4" id="KW-0378">Hydrolase</keyword>
<gene>
    <name evidence="4" type="ORF">HKD39_03885</name>
</gene>
<evidence type="ECO:0000256" key="1">
    <source>
        <dbReference type="ARBA" id="ARBA00022801"/>
    </source>
</evidence>
<evidence type="ECO:0000259" key="3">
    <source>
        <dbReference type="Pfam" id="PF00561"/>
    </source>
</evidence>
<evidence type="ECO:0000313" key="4">
    <source>
        <dbReference type="EMBL" id="NNG34871.1"/>
    </source>
</evidence>
<dbReference type="EMBL" id="JABEND010000002">
    <property type="protein sequence ID" value="NNG34871.1"/>
    <property type="molecule type" value="Genomic_DNA"/>
</dbReference>
<feature type="domain" description="AB hydrolase-1" evidence="3">
    <location>
        <begin position="48"/>
        <end position="304"/>
    </location>
</feature>
<comment type="caution">
    <text evidence="4">The sequence shown here is derived from an EMBL/GenBank/DDBJ whole genome shotgun (WGS) entry which is preliminary data.</text>
</comment>
<dbReference type="InterPro" id="IPR029058">
    <property type="entry name" value="AB_hydrolase_fold"/>
</dbReference>
<reference evidence="4 5" key="1">
    <citation type="submission" date="2020-05" db="EMBL/GenBank/DDBJ databases">
        <title>Nakamurella sp. DB0629 isolated from air conditioner.</title>
        <authorList>
            <person name="Kim D.H."/>
            <person name="Kim D.-U."/>
        </authorList>
    </citation>
    <scope>NUCLEOTIDE SEQUENCE [LARGE SCALE GENOMIC DNA]</scope>
    <source>
        <strain evidence="4 5">DB0629</strain>
    </source>
</reference>
<dbReference type="GO" id="GO:0016787">
    <property type="term" value="F:hydrolase activity"/>
    <property type="evidence" value="ECO:0007669"/>
    <property type="project" value="UniProtKB-KW"/>
</dbReference>
<organism evidence="4 5">
    <name type="scientific">Nakamurella aerolata</name>
    <dbReference type="NCBI Taxonomy" id="1656892"/>
    <lineage>
        <taxon>Bacteria</taxon>
        <taxon>Bacillati</taxon>
        <taxon>Actinomycetota</taxon>
        <taxon>Actinomycetes</taxon>
        <taxon>Nakamurellales</taxon>
        <taxon>Nakamurellaceae</taxon>
        <taxon>Nakamurella</taxon>
    </lineage>
</organism>
<dbReference type="InterPro" id="IPR000073">
    <property type="entry name" value="AB_hydrolase_1"/>
</dbReference>
<dbReference type="SUPFAM" id="SSF53474">
    <property type="entry name" value="alpha/beta-Hydrolases"/>
    <property type="match status" value="1"/>
</dbReference>
<dbReference type="PRINTS" id="PR00111">
    <property type="entry name" value="ABHYDROLASE"/>
</dbReference>
<dbReference type="AlphaFoldDB" id="A0A849A765"/>
<dbReference type="RefSeq" id="WP_171198540.1">
    <property type="nucleotide sequence ID" value="NZ_JABEND010000002.1"/>
</dbReference>
<dbReference type="Gene3D" id="3.40.50.1820">
    <property type="entry name" value="alpha/beta hydrolase"/>
    <property type="match status" value="1"/>
</dbReference>